<dbReference type="SUPFAM" id="SSF47862">
    <property type="entry name" value="Saposin"/>
    <property type="match status" value="1"/>
</dbReference>
<dbReference type="GO" id="GO:0005737">
    <property type="term" value="C:cytoplasm"/>
    <property type="evidence" value="ECO:0007669"/>
    <property type="project" value="UniProtKB-SubCell"/>
</dbReference>
<reference evidence="6" key="1">
    <citation type="submission" date="2021-03" db="EMBL/GenBank/DDBJ databases">
        <authorList>
            <person name="Li Z."/>
            <person name="Yang C."/>
        </authorList>
    </citation>
    <scope>NUCLEOTIDE SEQUENCE</scope>
    <source>
        <strain evidence="6">Dzin_1.0</strain>
        <tissue evidence="6">Leaf</tissue>
    </source>
</reference>
<dbReference type="PANTHER" id="PTHR21162">
    <property type="entry name" value="P53 AND DNA DAMAGE-REGULATED PROTEIN"/>
    <property type="match status" value="1"/>
</dbReference>
<comment type="caution">
    <text evidence="6">The sequence shown here is derived from an EMBL/GenBank/DDBJ whole genome shotgun (WGS) entry which is preliminary data.</text>
</comment>
<keyword evidence="7" id="KW-1185">Reference proteome</keyword>
<accession>A0A9D5CCE9</accession>
<feature type="domain" description="Saposin B-type" evidence="5">
    <location>
        <begin position="207"/>
        <end position="288"/>
    </location>
</feature>
<dbReference type="InterPro" id="IPR030482">
    <property type="entry name" value="PDRG1"/>
</dbReference>
<protein>
    <recommendedName>
        <fullName evidence="5">Saposin B-type domain-containing protein</fullName>
    </recommendedName>
</protein>
<evidence type="ECO:0000256" key="1">
    <source>
        <dbReference type="ARBA" id="ARBA00004496"/>
    </source>
</evidence>
<evidence type="ECO:0000313" key="6">
    <source>
        <dbReference type="EMBL" id="KAJ0970556.1"/>
    </source>
</evidence>
<gene>
    <name evidence="6" type="ORF">J5N97_018515</name>
</gene>
<organism evidence="6 7">
    <name type="scientific">Dioscorea zingiberensis</name>
    <dbReference type="NCBI Taxonomy" id="325984"/>
    <lineage>
        <taxon>Eukaryota</taxon>
        <taxon>Viridiplantae</taxon>
        <taxon>Streptophyta</taxon>
        <taxon>Embryophyta</taxon>
        <taxon>Tracheophyta</taxon>
        <taxon>Spermatophyta</taxon>
        <taxon>Magnoliopsida</taxon>
        <taxon>Liliopsida</taxon>
        <taxon>Dioscoreales</taxon>
        <taxon>Dioscoreaceae</taxon>
        <taxon>Dioscorea</taxon>
    </lineage>
</organism>
<evidence type="ECO:0000259" key="5">
    <source>
        <dbReference type="PROSITE" id="PS50015"/>
    </source>
</evidence>
<keyword evidence="3" id="KW-1015">Disulfide bond</keyword>
<name>A0A9D5CCE9_9LILI</name>
<dbReference type="EMBL" id="JAGGNH010000005">
    <property type="protein sequence ID" value="KAJ0970556.1"/>
    <property type="molecule type" value="Genomic_DNA"/>
</dbReference>
<sequence>MDPHMKQLRESLIDIETEAEHLLLARHQLVENDKLRNGNREALTALRKIARTTKSSIPSPFEALMKEIEGARKPLVKEICSTCGNHDANEHTWMMFPGSDIFASVPFHVAHTILEKDQERLDYDTKKLQSYVKEKSFSISEKGALADRISPGIVKSLVTLADKPKKILVVCSVMLVLSLVQVDARHVFEHRSLDGANKMSIMEALSQDSICHSCLEVSRKAGKTLSDPKMFQGIGTLSNEVCHVLSFELQAKCLEVSNAYIHHSRLFLQELFHEKNLCNSTGICAEKSAYSNMNPMKLTDSRNCLQCRSSVKQILSKLKLYNMRMKIMEALLEYCEEAEDNEEQCKQAVYRMLPRVKILCLSSSSAATQVVAINGGINGTHAGSSFAQKNIGTF</sequence>
<proteinExistence type="predicted"/>
<dbReference type="Proteomes" id="UP001085076">
    <property type="component" value="Miscellaneous, Linkage group lg05"/>
</dbReference>
<keyword evidence="2" id="KW-0963">Cytoplasm</keyword>
<comment type="subcellular location">
    <subcellularLocation>
        <location evidence="1">Cytoplasm</location>
    </subcellularLocation>
</comment>
<dbReference type="AlphaFoldDB" id="A0A9D5CCE9"/>
<dbReference type="Gene3D" id="1.10.225.10">
    <property type="entry name" value="Saposin-like"/>
    <property type="match status" value="1"/>
</dbReference>
<dbReference type="InterPro" id="IPR008139">
    <property type="entry name" value="SaposinB_dom"/>
</dbReference>
<reference evidence="6" key="2">
    <citation type="journal article" date="2022" name="Hortic Res">
        <title>The genome of Dioscorea zingiberensis sheds light on the biosynthesis, origin and evolution of the medicinally important diosgenin saponins.</title>
        <authorList>
            <person name="Li Y."/>
            <person name="Tan C."/>
            <person name="Li Z."/>
            <person name="Guo J."/>
            <person name="Li S."/>
            <person name="Chen X."/>
            <person name="Wang C."/>
            <person name="Dai X."/>
            <person name="Yang H."/>
            <person name="Song W."/>
            <person name="Hou L."/>
            <person name="Xu J."/>
            <person name="Tong Z."/>
            <person name="Xu A."/>
            <person name="Yuan X."/>
            <person name="Wang W."/>
            <person name="Yang Q."/>
            <person name="Chen L."/>
            <person name="Sun Z."/>
            <person name="Wang K."/>
            <person name="Pan B."/>
            <person name="Chen J."/>
            <person name="Bao Y."/>
            <person name="Liu F."/>
            <person name="Qi X."/>
            <person name="Gang D.R."/>
            <person name="Wen J."/>
            <person name="Li J."/>
        </authorList>
    </citation>
    <scope>NUCLEOTIDE SEQUENCE</scope>
    <source>
        <strain evidence="6">Dzin_1.0</strain>
    </source>
</reference>
<evidence type="ECO:0000256" key="2">
    <source>
        <dbReference type="ARBA" id="ARBA00022490"/>
    </source>
</evidence>
<dbReference type="OrthoDB" id="20282at2759"/>
<evidence type="ECO:0000313" key="7">
    <source>
        <dbReference type="Proteomes" id="UP001085076"/>
    </source>
</evidence>
<dbReference type="InterPro" id="IPR011001">
    <property type="entry name" value="Saposin-like"/>
</dbReference>
<evidence type="ECO:0000256" key="3">
    <source>
        <dbReference type="ARBA" id="ARBA00023157"/>
    </source>
</evidence>
<evidence type="ECO:0000256" key="4">
    <source>
        <dbReference type="ARBA" id="ARBA00023186"/>
    </source>
</evidence>
<keyword evidence="4" id="KW-0143">Chaperone</keyword>
<dbReference type="PANTHER" id="PTHR21162:SF0">
    <property type="entry name" value="P53 AND DNA DAMAGE-REGULATED PROTEIN 1"/>
    <property type="match status" value="1"/>
</dbReference>
<dbReference type="PROSITE" id="PS50015">
    <property type="entry name" value="SAP_B"/>
    <property type="match status" value="1"/>
</dbReference>